<evidence type="ECO:0000256" key="8">
    <source>
        <dbReference type="RuleBase" id="RU003375"/>
    </source>
</evidence>
<evidence type="ECO:0000256" key="3">
    <source>
        <dbReference type="ARBA" id="ARBA00015944"/>
    </source>
</evidence>
<dbReference type="GO" id="GO:0016491">
    <property type="term" value="F:oxidoreductase activity"/>
    <property type="evidence" value="ECO:0007669"/>
    <property type="project" value="UniProtKB-KW"/>
</dbReference>
<dbReference type="Gene3D" id="1.10.287.70">
    <property type="match status" value="1"/>
</dbReference>
<comment type="function">
    <text evidence="8">Component of the cytochrome c oxidase, the last enzyme in the mitochondrial electron transport chain which drives oxidative phosphorylation. The respiratory chain contains 3 multisubunit complexes succinate dehydrogenase (complex II, CII), ubiquinol-cytochrome c oxidoreductase (cytochrome b-c1 complex, complex III, CIII) and cytochrome c oxidase (complex IV, CIV), that cooperate to transfer electrons derived from NADH and succinate to molecular oxygen, creating an electrochemical gradient over the inner membrane that drives transmembrane transport and the ATP synthase. Cytochrome c oxidase is the component of the respiratory chain that catalyzes the reduction of oxygen to water. Electrons originating from reduced cytochrome c in the intermembrane space (IMS) are transferred via the dinuclear copper A center (CU(A)) of subunit 2 and heme A of subunit 1 to the active site in subunit 1, a binuclear center (BNC) formed by heme A3 and copper B (CU(B)). The BNC reduces molecular oxygen to 2 water molecules using 4 electrons from cytochrome c in the IMS and 4 protons from the mitochondrial matrix.</text>
</comment>
<gene>
    <name evidence="11" type="primary">cox3</name>
</gene>
<evidence type="ECO:0000256" key="1">
    <source>
        <dbReference type="ARBA" id="ARBA00004141"/>
    </source>
</evidence>
<dbReference type="Gene3D" id="1.20.120.80">
    <property type="entry name" value="Cytochrome c oxidase, subunit III, four-helix bundle"/>
    <property type="match status" value="1"/>
</dbReference>
<dbReference type="InterPro" id="IPR024791">
    <property type="entry name" value="Cyt_c/ubiquinol_Oxase_su3"/>
</dbReference>
<feature type="transmembrane region" description="Helical" evidence="9">
    <location>
        <begin position="54"/>
        <end position="71"/>
    </location>
</feature>
<evidence type="ECO:0000256" key="6">
    <source>
        <dbReference type="ARBA" id="ARBA00022989"/>
    </source>
</evidence>
<evidence type="ECO:0000256" key="9">
    <source>
        <dbReference type="SAM" id="Phobius"/>
    </source>
</evidence>
<dbReference type="GO" id="GO:0016020">
    <property type="term" value="C:membrane"/>
    <property type="evidence" value="ECO:0007669"/>
    <property type="project" value="UniProtKB-SubCell"/>
</dbReference>
<dbReference type="GO" id="GO:0006123">
    <property type="term" value="P:mitochondrial electron transport, cytochrome c to oxygen"/>
    <property type="evidence" value="ECO:0007669"/>
    <property type="project" value="TreeGrafter"/>
</dbReference>
<protein>
    <recommendedName>
        <fullName evidence="3 8">Cytochrome c oxidase subunit 3</fullName>
    </recommendedName>
</protein>
<comment type="subcellular location">
    <subcellularLocation>
        <location evidence="1">Membrane</location>
        <topology evidence="1">Multi-pass membrane protein</topology>
    </subcellularLocation>
</comment>
<accession>A0A4P8NP51</accession>
<dbReference type="PANTHER" id="PTHR11403:SF7">
    <property type="entry name" value="CYTOCHROME C OXIDASE SUBUNIT 3"/>
    <property type="match status" value="1"/>
</dbReference>
<proteinExistence type="inferred from homology"/>
<feature type="domain" description="Heme-copper oxidase subunit III family profile" evidence="10">
    <location>
        <begin position="17"/>
        <end position="266"/>
    </location>
</feature>
<comment type="similarity">
    <text evidence="2 8">Belongs to the cytochrome c oxidase subunit 3 family.</text>
</comment>
<dbReference type="CDD" id="cd01665">
    <property type="entry name" value="Cyt_c_Oxidase_III"/>
    <property type="match status" value="1"/>
</dbReference>
<keyword evidence="8 11" id="KW-0496">Mitochondrion</keyword>
<evidence type="ECO:0000256" key="5">
    <source>
        <dbReference type="ARBA" id="ARBA00022967"/>
    </source>
</evidence>
<dbReference type="InterPro" id="IPR000298">
    <property type="entry name" value="Cyt_c_oxidase-like_su3"/>
</dbReference>
<keyword evidence="6 9" id="KW-1133">Transmembrane helix</keyword>
<dbReference type="PROSITE" id="PS50253">
    <property type="entry name" value="COX3"/>
    <property type="match status" value="1"/>
</dbReference>
<evidence type="ECO:0000256" key="2">
    <source>
        <dbReference type="ARBA" id="ARBA00010581"/>
    </source>
</evidence>
<feature type="transmembrane region" description="Helical" evidence="9">
    <location>
        <begin position="208"/>
        <end position="232"/>
    </location>
</feature>
<name>A0A4P8NP51_9FUNG</name>
<dbReference type="InterPro" id="IPR033945">
    <property type="entry name" value="Cyt_c_oxase_su3_dom"/>
</dbReference>
<feature type="transmembrane region" description="Helical" evidence="9">
    <location>
        <begin position="171"/>
        <end position="188"/>
    </location>
</feature>
<evidence type="ECO:0000313" key="11">
    <source>
        <dbReference type="EMBL" id="QCQ69069.1"/>
    </source>
</evidence>
<sequence>MIDVGSKYLFLFMTARQVHPYHLVDVSPWPFLMSVGIFSFAMTLVSWLTHYPVHTAYTIFPGMLLIAFLWWRDVVREAKGGFHTATVQKGIMIGFLLFLLSEIMLFVSFIWAYLHSSLAPTVELGSQWPPVGIESLNPWSLPLVGTTLLLASGLTITLSHHAMIKGDKATTLLNLLFTIVLGGGFIFLQYTEYMYCSYQIADSVFGTVFYLLTGLHGLHVIAGVSFLVVCFVRLSMDQLTSEHHLGYLFAIWYWPSLNALIGCEIC</sequence>
<dbReference type="PANTHER" id="PTHR11403">
    <property type="entry name" value="CYTOCHROME C OXIDASE SUBUNIT III"/>
    <property type="match status" value="1"/>
</dbReference>
<dbReference type="InterPro" id="IPR013833">
    <property type="entry name" value="Cyt_c_oxidase_su3_a-hlx"/>
</dbReference>
<dbReference type="InterPro" id="IPR035973">
    <property type="entry name" value="Cyt_c_oxidase_su3-like_sf"/>
</dbReference>
<evidence type="ECO:0000256" key="4">
    <source>
        <dbReference type="ARBA" id="ARBA00022692"/>
    </source>
</evidence>
<feature type="transmembrane region" description="Helical" evidence="9">
    <location>
        <begin position="29"/>
        <end position="48"/>
    </location>
</feature>
<dbReference type="GO" id="GO:0004129">
    <property type="term" value="F:cytochrome-c oxidase activity"/>
    <property type="evidence" value="ECO:0007669"/>
    <property type="project" value="InterPro"/>
</dbReference>
<reference evidence="11" key="1">
    <citation type="journal article" date="2018" name="BMC Evol. Biol.">
        <title>The linear mitochondrial genome of the quarantine chytrid Synchytrium endobioticum; insights into the evolution and recent history of an obligate biotrophic plant pathogen.</title>
        <authorList>
            <person name="van de Vossenberg B.T.L.H."/>
            <person name="Brankovics B."/>
            <person name="Nguyen H.D.T."/>
            <person name="van Gent-Pelzer M.P.E."/>
            <person name="Smith D."/>
            <person name="Dadej K."/>
            <person name="Przetakiewicz J."/>
            <person name="Kreuze J.F."/>
            <person name="Boerma M."/>
            <person name="van Leeuwen G.C.M."/>
            <person name="Andre Levesque C."/>
            <person name="van der Lee T.A.J."/>
        </authorList>
    </citation>
    <scope>NUCLEOTIDE SEQUENCE</scope>
    <source>
        <strain evidence="11">CBS 675.73</strain>
    </source>
</reference>
<dbReference type="RefSeq" id="YP_009659071.1">
    <property type="nucleotide sequence ID" value="NC_042880.1"/>
</dbReference>
<keyword evidence="11" id="KW-0560">Oxidoreductase</keyword>
<organism evidence="11">
    <name type="scientific">Chytriomyces confervae</name>
    <dbReference type="NCBI Taxonomy" id="246404"/>
    <lineage>
        <taxon>Eukaryota</taxon>
        <taxon>Fungi</taxon>
        <taxon>Fungi incertae sedis</taxon>
        <taxon>Chytridiomycota</taxon>
        <taxon>Chytridiomycota incertae sedis</taxon>
        <taxon>Chytridiomycetes</taxon>
        <taxon>Chytridiales</taxon>
        <taxon>Chytriomycetaceae</taxon>
        <taxon>Chytriomyces</taxon>
    </lineage>
</organism>
<dbReference type="Pfam" id="PF00510">
    <property type="entry name" value="COX3"/>
    <property type="match status" value="1"/>
</dbReference>
<dbReference type="GeneID" id="40506615"/>
<evidence type="ECO:0000256" key="7">
    <source>
        <dbReference type="ARBA" id="ARBA00023136"/>
    </source>
</evidence>
<keyword evidence="7 9" id="KW-0472">Membrane</keyword>
<dbReference type="GO" id="GO:0005739">
    <property type="term" value="C:mitochondrion"/>
    <property type="evidence" value="ECO:0007669"/>
    <property type="project" value="TreeGrafter"/>
</dbReference>
<evidence type="ECO:0000259" key="10">
    <source>
        <dbReference type="PROSITE" id="PS50253"/>
    </source>
</evidence>
<feature type="transmembrane region" description="Helical" evidence="9">
    <location>
        <begin position="91"/>
        <end position="114"/>
    </location>
</feature>
<keyword evidence="4 8" id="KW-0812">Transmembrane</keyword>
<dbReference type="AlphaFoldDB" id="A0A4P8NP51"/>
<dbReference type="EMBL" id="MK292704">
    <property type="protein sequence ID" value="QCQ69069.1"/>
    <property type="molecule type" value="Genomic_DNA"/>
</dbReference>
<feature type="transmembrane region" description="Helical" evidence="9">
    <location>
        <begin position="139"/>
        <end position="159"/>
    </location>
</feature>
<dbReference type="SUPFAM" id="SSF81452">
    <property type="entry name" value="Cytochrome c oxidase subunit III-like"/>
    <property type="match status" value="1"/>
</dbReference>
<geneLocation type="mitochondrion" evidence="11"/>
<keyword evidence="5" id="KW-1278">Translocase</keyword>